<organism evidence="3 4">
    <name type="scientific">Panaeolus cyanescens</name>
    <dbReference type="NCBI Taxonomy" id="181874"/>
    <lineage>
        <taxon>Eukaryota</taxon>
        <taxon>Fungi</taxon>
        <taxon>Dikarya</taxon>
        <taxon>Basidiomycota</taxon>
        <taxon>Agaricomycotina</taxon>
        <taxon>Agaricomycetes</taxon>
        <taxon>Agaricomycetidae</taxon>
        <taxon>Agaricales</taxon>
        <taxon>Agaricineae</taxon>
        <taxon>Galeropsidaceae</taxon>
        <taxon>Panaeolus</taxon>
    </lineage>
</organism>
<comment type="caution">
    <text evidence="3">The sequence shown here is derived from an EMBL/GenBank/DDBJ whole genome shotgun (WGS) entry which is preliminary data.</text>
</comment>
<keyword evidence="4" id="KW-1185">Reference proteome</keyword>
<feature type="signal peptide" evidence="2">
    <location>
        <begin position="1"/>
        <end position="21"/>
    </location>
</feature>
<evidence type="ECO:0000313" key="4">
    <source>
        <dbReference type="Proteomes" id="UP000284842"/>
    </source>
</evidence>
<dbReference type="AlphaFoldDB" id="A0A409YEC6"/>
<feature type="region of interest" description="Disordered" evidence="1">
    <location>
        <begin position="118"/>
        <end position="155"/>
    </location>
</feature>
<dbReference type="InParanoid" id="A0A409YEC6"/>
<evidence type="ECO:0008006" key="5">
    <source>
        <dbReference type="Google" id="ProtNLM"/>
    </source>
</evidence>
<evidence type="ECO:0000256" key="2">
    <source>
        <dbReference type="SAM" id="SignalP"/>
    </source>
</evidence>
<reference evidence="3 4" key="1">
    <citation type="journal article" date="2018" name="Evol. Lett.">
        <title>Horizontal gene cluster transfer increased hallucinogenic mushroom diversity.</title>
        <authorList>
            <person name="Reynolds H.T."/>
            <person name="Vijayakumar V."/>
            <person name="Gluck-Thaler E."/>
            <person name="Korotkin H.B."/>
            <person name="Matheny P.B."/>
            <person name="Slot J.C."/>
        </authorList>
    </citation>
    <scope>NUCLEOTIDE SEQUENCE [LARGE SCALE GENOMIC DNA]</scope>
    <source>
        <strain evidence="3 4">2629</strain>
    </source>
</reference>
<feature type="compositionally biased region" description="Low complexity" evidence="1">
    <location>
        <begin position="129"/>
        <end position="149"/>
    </location>
</feature>
<evidence type="ECO:0000256" key="1">
    <source>
        <dbReference type="SAM" id="MobiDB-lite"/>
    </source>
</evidence>
<dbReference type="Proteomes" id="UP000284842">
    <property type="component" value="Unassembled WGS sequence"/>
</dbReference>
<evidence type="ECO:0000313" key="3">
    <source>
        <dbReference type="EMBL" id="PPR01335.1"/>
    </source>
</evidence>
<feature type="chain" id="PRO_5019446308" description="Secreted protein" evidence="2">
    <location>
        <begin position="22"/>
        <end position="155"/>
    </location>
</feature>
<dbReference type="EMBL" id="NHTK01001255">
    <property type="protein sequence ID" value="PPR01335.1"/>
    <property type="molecule type" value="Genomic_DNA"/>
</dbReference>
<name>A0A409YEC6_9AGAR</name>
<accession>A0A409YEC6</accession>
<proteinExistence type="predicted"/>
<sequence length="155" mass="16955">MQYLSHSAIAILLTLCMSVKAYDPFYGREADYDGLFSRRDGSVETYQLPTNFMGRFSTRELVEELENRLVRRNAKDDEAVKKAAKRGALFDTTAHTSPADLSAFAALAKKKTRKPSIDLKVDTAVKSASGSRSPKAKGPGPKSPSTKSPVKAEKV</sequence>
<gene>
    <name evidence="3" type="ORF">CVT24_006337</name>
</gene>
<protein>
    <recommendedName>
        <fullName evidence="5">Secreted protein</fullName>
    </recommendedName>
</protein>
<keyword evidence="2" id="KW-0732">Signal</keyword>